<gene>
    <name evidence="3" type="ORF">CcCBS67573_g04872</name>
</gene>
<evidence type="ECO:0000313" key="3">
    <source>
        <dbReference type="EMBL" id="TPX73856.1"/>
    </source>
</evidence>
<reference evidence="3 4" key="1">
    <citation type="journal article" date="2019" name="Sci. Rep.">
        <title>Comparative genomics of chytrid fungi reveal insights into the obligate biotrophic and pathogenic lifestyle of Synchytrium endobioticum.</title>
        <authorList>
            <person name="van de Vossenberg B.T.L.H."/>
            <person name="Warris S."/>
            <person name="Nguyen H.D.T."/>
            <person name="van Gent-Pelzer M.P.E."/>
            <person name="Joly D.L."/>
            <person name="van de Geest H.C."/>
            <person name="Bonants P.J.M."/>
            <person name="Smith D.S."/>
            <person name="Levesque C.A."/>
            <person name="van der Lee T.A.J."/>
        </authorList>
    </citation>
    <scope>NUCLEOTIDE SEQUENCE [LARGE SCALE GENOMIC DNA]</scope>
    <source>
        <strain evidence="3 4">CBS 675.73</strain>
    </source>
</reference>
<evidence type="ECO:0000313" key="4">
    <source>
        <dbReference type="Proteomes" id="UP000320333"/>
    </source>
</evidence>
<dbReference type="InterPro" id="IPR050055">
    <property type="entry name" value="EF-Tu_GTPase"/>
</dbReference>
<feature type="region of interest" description="Disordered" evidence="1">
    <location>
        <begin position="546"/>
        <end position="570"/>
    </location>
</feature>
<dbReference type="GO" id="GO:0005525">
    <property type="term" value="F:GTP binding"/>
    <property type="evidence" value="ECO:0007669"/>
    <property type="project" value="InterPro"/>
</dbReference>
<feature type="domain" description="Tr-type G" evidence="2">
    <location>
        <begin position="227"/>
        <end position="458"/>
    </location>
</feature>
<dbReference type="GO" id="GO:0003924">
    <property type="term" value="F:GTPase activity"/>
    <property type="evidence" value="ECO:0007669"/>
    <property type="project" value="InterPro"/>
</dbReference>
<proteinExistence type="predicted"/>
<dbReference type="SUPFAM" id="SSF52540">
    <property type="entry name" value="P-loop containing nucleoside triphosphate hydrolases"/>
    <property type="match status" value="1"/>
</dbReference>
<protein>
    <recommendedName>
        <fullName evidence="2">Tr-type G domain-containing protein</fullName>
    </recommendedName>
</protein>
<dbReference type="Pfam" id="PF00009">
    <property type="entry name" value="GTP_EFTU"/>
    <property type="match status" value="1"/>
</dbReference>
<dbReference type="OrthoDB" id="248233at2759"/>
<feature type="region of interest" description="Disordered" evidence="1">
    <location>
        <begin position="162"/>
        <end position="190"/>
    </location>
</feature>
<dbReference type="InterPro" id="IPR000795">
    <property type="entry name" value="T_Tr_GTP-bd_dom"/>
</dbReference>
<dbReference type="AlphaFoldDB" id="A0A507FEY8"/>
<dbReference type="Proteomes" id="UP000320333">
    <property type="component" value="Unassembled WGS sequence"/>
</dbReference>
<feature type="region of interest" description="Disordered" evidence="1">
    <location>
        <begin position="817"/>
        <end position="849"/>
    </location>
</feature>
<dbReference type="PROSITE" id="PS51722">
    <property type="entry name" value="G_TR_2"/>
    <property type="match status" value="1"/>
</dbReference>
<dbReference type="EMBL" id="QEAP01000160">
    <property type="protein sequence ID" value="TPX73856.1"/>
    <property type="molecule type" value="Genomic_DNA"/>
</dbReference>
<accession>A0A507FEY8</accession>
<dbReference type="Gene3D" id="3.40.50.300">
    <property type="entry name" value="P-loop containing nucleotide triphosphate hydrolases"/>
    <property type="match status" value="1"/>
</dbReference>
<sequence length="939" mass="100330">MDLTFGPHTLSGRGSSESFMAAHIDGAGKTSLPQVNNSNSSTCHDLFQRSSAHESLLPEIEQGNVEYKLKLINPPPERLQHLVTQLKWRLAEGHGEAMYEIGVSDHGELVGLSRRDMQESLSTLKKMGEILKADVSIIRERVIQVTRKDNIKHERMLATYSSSRSLLTSENGDDGDASESDEDGFGFSLELDDVPEKTGLRIPVDEMEERFVAEVLVRKGLSDDQHFLEVRVAIVGGADAGKSTLLGVLADSELDNGYGKSRLNLLRHRHEIESGRTSSISHQIIGFNARGDLVNYGSTNVSTLEQICESSAKIVSFLDMCGHPKYQKTTLSGLTGHSPDYACLIISANAGGVSEVPREHLGIAVALLVPVFIVMTKVDVASPEQLTRTVNSLLRLLKSPGVCRVPMVIQNEDDLVVAVSSLVNSRVIPIFLTSSVTGENMDLLTKFLNLLPKPNTPENESPEADHAEFSIEETYNVPGLGLVVGGLLVSGHMSALAQRTETYFLGPDRGRFVPVRITSIHRQRIPVAHLSSGQAATLAISFLSPNNRRSKDADGNPKVQSPGSAEDGSYSANVEMSTVLPAGFKIRKGQVLLSFYPHGPSDSATLTSSLTSPPPLPQIPVLSPTKPATASLGKEIFLPSTPSSSTIFQNSSPETGCVWEFEADIHVIHAASMSKLSVNCSEVAVGTSGVAYLGSVRQGARIVKLQDSQGKWAGLVSGEVVGADEVGAVEGYGDGELVSNGDYFIVPAKARRRSSSVSANRNAGVGLNLQQELDGSSNVGVGGSTVGFRAGVERDLSPTLTGGTPTRRTLVNFDLGPSAVAGSTSPLENSPAVMKRSGTPTPSSPRRQPQKLIIGTIGSPSLQGRTLSPPSLIADDAQQTLPVLRTGTHGRIRLRFSHEPEWVKVGSAVLFRGEDRLKCVGKVVGVVRVKGDVAEGDAR</sequence>
<organism evidence="3 4">
    <name type="scientific">Chytriomyces confervae</name>
    <dbReference type="NCBI Taxonomy" id="246404"/>
    <lineage>
        <taxon>Eukaryota</taxon>
        <taxon>Fungi</taxon>
        <taxon>Fungi incertae sedis</taxon>
        <taxon>Chytridiomycota</taxon>
        <taxon>Chytridiomycota incertae sedis</taxon>
        <taxon>Chytridiomycetes</taxon>
        <taxon>Chytridiales</taxon>
        <taxon>Chytriomycetaceae</taxon>
        <taxon>Chytriomyces</taxon>
    </lineage>
</organism>
<evidence type="ECO:0000259" key="2">
    <source>
        <dbReference type="PROSITE" id="PS51722"/>
    </source>
</evidence>
<dbReference type="STRING" id="246404.A0A507FEY8"/>
<dbReference type="CDD" id="cd04165">
    <property type="entry name" value="GTPBP1_like"/>
    <property type="match status" value="1"/>
</dbReference>
<dbReference type="InterPro" id="IPR027417">
    <property type="entry name" value="P-loop_NTPase"/>
</dbReference>
<dbReference type="PANTHER" id="PTHR43721:SF9">
    <property type="entry name" value="GTP-BINDING PROTEIN 1"/>
    <property type="match status" value="1"/>
</dbReference>
<dbReference type="InterPro" id="IPR035531">
    <property type="entry name" value="GTPBP1-like"/>
</dbReference>
<comment type="caution">
    <text evidence="3">The sequence shown here is derived from an EMBL/GenBank/DDBJ whole genome shotgun (WGS) entry which is preliminary data.</text>
</comment>
<feature type="compositionally biased region" description="Acidic residues" evidence="1">
    <location>
        <begin position="171"/>
        <end position="184"/>
    </location>
</feature>
<name>A0A507FEY8_9FUNG</name>
<dbReference type="PANTHER" id="PTHR43721">
    <property type="entry name" value="ELONGATION FACTOR TU-RELATED"/>
    <property type="match status" value="1"/>
</dbReference>
<evidence type="ECO:0000256" key="1">
    <source>
        <dbReference type="SAM" id="MobiDB-lite"/>
    </source>
</evidence>
<dbReference type="GO" id="GO:0003746">
    <property type="term" value="F:translation elongation factor activity"/>
    <property type="evidence" value="ECO:0007669"/>
    <property type="project" value="TreeGrafter"/>
</dbReference>
<dbReference type="FunFam" id="3.40.50.300:FF:000091">
    <property type="entry name" value="Probable GTP-binding protein 1"/>
    <property type="match status" value="1"/>
</dbReference>
<keyword evidence="4" id="KW-1185">Reference proteome</keyword>
<feature type="compositionally biased region" description="Polar residues" evidence="1">
    <location>
        <begin position="838"/>
        <end position="847"/>
    </location>
</feature>
<dbReference type="Gene3D" id="2.40.30.10">
    <property type="entry name" value="Translation factors"/>
    <property type="match status" value="1"/>
</dbReference>